<dbReference type="Proteomes" id="UP001174997">
    <property type="component" value="Unassembled WGS sequence"/>
</dbReference>
<reference evidence="3" key="1">
    <citation type="submission" date="2023-06" db="EMBL/GenBank/DDBJ databases">
        <title>Genome-scale phylogeny and comparative genomics of the fungal order Sordariales.</title>
        <authorList>
            <consortium name="Lawrence Berkeley National Laboratory"/>
            <person name="Hensen N."/>
            <person name="Bonometti L."/>
            <person name="Westerberg I."/>
            <person name="Brannstrom I.O."/>
            <person name="Guillou S."/>
            <person name="Cros-Aarteil S."/>
            <person name="Calhoun S."/>
            <person name="Haridas S."/>
            <person name="Kuo A."/>
            <person name="Mondo S."/>
            <person name="Pangilinan J."/>
            <person name="Riley R."/>
            <person name="Labutti K."/>
            <person name="Andreopoulos B."/>
            <person name="Lipzen A."/>
            <person name="Chen C."/>
            <person name="Yanf M."/>
            <person name="Daum C."/>
            <person name="Ng V."/>
            <person name="Clum A."/>
            <person name="Steindorff A."/>
            <person name="Ohm R."/>
            <person name="Martin F."/>
            <person name="Silar P."/>
            <person name="Natvig D."/>
            <person name="Lalanne C."/>
            <person name="Gautier V."/>
            <person name="Ament-Velasquez S.L."/>
            <person name="Kruys A."/>
            <person name="Hutchinson M.I."/>
            <person name="Powell A.J."/>
            <person name="Barry K."/>
            <person name="Miller A.N."/>
            <person name="Grigoriev I.V."/>
            <person name="Debuchy R."/>
            <person name="Gladieux P."/>
            <person name="Thoren M.H."/>
            <person name="Johannesson H."/>
        </authorList>
    </citation>
    <scope>NUCLEOTIDE SEQUENCE</scope>
    <source>
        <strain evidence="3">CBS 307.81</strain>
    </source>
</reference>
<evidence type="ECO:0000313" key="3">
    <source>
        <dbReference type="EMBL" id="KAK0671862.1"/>
    </source>
</evidence>
<comment type="caution">
    <text evidence="3">The sequence shown here is derived from an EMBL/GenBank/DDBJ whole genome shotgun (WGS) entry which is preliminary data.</text>
</comment>
<feature type="chain" id="PRO_5041229922" description="Secreted protein" evidence="2">
    <location>
        <begin position="31"/>
        <end position="78"/>
    </location>
</feature>
<evidence type="ECO:0000256" key="1">
    <source>
        <dbReference type="SAM" id="MobiDB-lite"/>
    </source>
</evidence>
<evidence type="ECO:0000256" key="2">
    <source>
        <dbReference type="SAM" id="SignalP"/>
    </source>
</evidence>
<protein>
    <recommendedName>
        <fullName evidence="5">Secreted protein</fullName>
    </recommendedName>
</protein>
<proteinExistence type="predicted"/>
<feature type="signal peptide" evidence="2">
    <location>
        <begin position="1"/>
        <end position="30"/>
    </location>
</feature>
<accession>A0AA40DEA2</accession>
<keyword evidence="4" id="KW-1185">Reference proteome</keyword>
<dbReference type="EMBL" id="JAULSY010000017">
    <property type="protein sequence ID" value="KAK0671862.1"/>
    <property type="molecule type" value="Genomic_DNA"/>
</dbReference>
<feature type="region of interest" description="Disordered" evidence="1">
    <location>
        <begin position="59"/>
        <end position="78"/>
    </location>
</feature>
<sequence length="78" mass="8601">MQPSFHSQPFCSPKGLTTLKLLLFHWGASAVGCHDQNEVSTSIRSKNQKFEAIPHNINNKAGTKANHSKATQLQIKSN</sequence>
<keyword evidence="2" id="KW-0732">Signal</keyword>
<evidence type="ECO:0008006" key="5">
    <source>
        <dbReference type="Google" id="ProtNLM"/>
    </source>
</evidence>
<gene>
    <name evidence="3" type="ORF">QBC41DRAFT_41970</name>
</gene>
<name>A0AA40DEA2_9PEZI</name>
<feature type="compositionally biased region" description="Polar residues" evidence="1">
    <location>
        <begin position="68"/>
        <end position="78"/>
    </location>
</feature>
<evidence type="ECO:0000313" key="4">
    <source>
        <dbReference type="Proteomes" id="UP001174997"/>
    </source>
</evidence>
<organism evidence="3 4">
    <name type="scientific">Cercophora samala</name>
    <dbReference type="NCBI Taxonomy" id="330535"/>
    <lineage>
        <taxon>Eukaryota</taxon>
        <taxon>Fungi</taxon>
        <taxon>Dikarya</taxon>
        <taxon>Ascomycota</taxon>
        <taxon>Pezizomycotina</taxon>
        <taxon>Sordariomycetes</taxon>
        <taxon>Sordariomycetidae</taxon>
        <taxon>Sordariales</taxon>
        <taxon>Lasiosphaeriaceae</taxon>
        <taxon>Cercophora</taxon>
    </lineage>
</organism>
<dbReference type="AlphaFoldDB" id="A0AA40DEA2"/>